<dbReference type="Gene3D" id="1.10.10.10">
    <property type="entry name" value="Winged helix-like DNA-binding domain superfamily/Winged helix DNA-binding domain"/>
    <property type="match status" value="1"/>
</dbReference>
<dbReference type="RefSeq" id="WP_161822470.1">
    <property type="nucleotide sequence ID" value="NZ_LSRS01000005.1"/>
</dbReference>
<dbReference type="SUPFAM" id="SSF46785">
    <property type="entry name" value="Winged helix' DNA-binding domain"/>
    <property type="match status" value="1"/>
</dbReference>
<evidence type="ECO:0000313" key="1">
    <source>
        <dbReference type="EMBL" id="KAF1084377.1"/>
    </source>
</evidence>
<proteinExistence type="predicted"/>
<dbReference type="InterPro" id="IPR036388">
    <property type="entry name" value="WH-like_DNA-bd_sf"/>
</dbReference>
<accession>A0A9D2WMV0</accession>
<protein>
    <recommendedName>
        <fullName evidence="3">MarR family transcriptional regulator</fullName>
    </recommendedName>
</protein>
<comment type="caution">
    <text evidence="1">The sequence shown here is derived from an EMBL/GenBank/DDBJ whole genome shotgun (WGS) entry which is preliminary data.</text>
</comment>
<reference evidence="1" key="1">
    <citation type="submission" date="2016-02" db="EMBL/GenBank/DDBJ databases">
        <title>Draft Genome Sequence of Sporotomaculum syntrophicum Strain FB, a Syntrophic Benzoate Degrader.</title>
        <authorList>
            <person name="Nobu M.K."/>
            <person name="Narihiro T."/>
            <person name="Qiu Y.-L."/>
            <person name="Ohashi A."/>
            <person name="Liu W.-T."/>
            <person name="Yuji S."/>
        </authorList>
    </citation>
    <scope>NUCLEOTIDE SEQUENCE</scope>
    <source>
        <strain evidence="1">FB</strain>
    </source>
</reference>
<name>A0A9D2WMV0_9FIRM</name>
<gene>
    <name evidence="1" type="ORF">SPSYN_02154</name>
</gene>
<dbReference type="AlphaFoldDB" id="A0A9D2WMV0"/>
<dbReference type="InterPro" id="IPR036390">
    <property type="entry name" value="WH_DNA-bd_sf"/>
</dbReference>
<evidence type="ECO:0008006" key="3">
    <source>
        <dbReference type="Google" id="ProtNLM"/>
    </source>
</evidence>
<evidence type="ECO:0000313" key="2">
    <source>
        <dbReference type="Proteomes" id="UP000798488"/>
    </source>
</evidence>
<dbReference type="OrthoDB" id="15623at2"/>
<dbReference type="Proteomes" id="UP000798488">
    <property type="component" value="Unassembled WGS sequence"/>
</dbReference>
<dbReference type="EMBL" id="LSRS01000005">
    <property type="protein sequence ID" value="KAF1084377.1"/>
    <property type="molecule type" value="Genomic_DNA"/>
</dbReference>
<sequence length="59" mass="6377">MSINETVLKTLGEAKGPLKAGEIAELAGIDKKEVDKALKALKKEGKIDSPKRCYYGLSE</sequence>
<organism evidence="1 2">
    <name type="scientific">Sporotomaculum syntrophicum</name>
    <dbReference type="NCBI Taxonomy" id="182264"/>
    <lineage>
        <taxon>Bacteria</taxon>
        <taxon>Bacillati</taxon>
        <taxon>Bacillota</taxon>
        <taxon>Clostridia</taxon>
        <taxon>Eubacteriales</taxon>
        <taxon>Desulfallaceae</taxon>
        <taxon>Sporotomaculum</taxon>
    </lineage>
</organism>
<keyword evidence="2" id="KW-1185">Reference proteome</keyword>